<dbReference type="InterPro" id="IPR036383">
    <property type="entry name" value="TSP1_rpt_sf"/>
</dbReference>
<dbReference type="SMART" id="SM00209">
    <property type="entry name" value="TSP1"/>
    <property type="match status" value="6"/>
</dbReference>
<keyword evidence="14" id="KW-0325">Glycoprotein</keyword>
<dbReference type="Gene3D" id="2.60.120.830">
    <property type="match status" value="1"/>
</dbReference>
<evidence type="ECO:0000259" key="20">
    <source>
        <dbReference type="PROSITE" id="PS50900"/>
    </source>
</evidence>
<dbReference type="InterPro" id="IPR000884">
    <property type="entry name" value="TSP1_rpt"/>
</dbReference>
<dbReference type="Pfam" id="PF08686">
    <property type="entry name" value="PLAC"/>
    <property type="match status" value="1"/>
</dbReference>
<evidence type="ECO:0000256" key="9">
    <source>
        <dbReference type="ARBA" id="ARBA00022729"/>
    </source>
</evidence>
<feature type="domain" description="PLAC" evidence="20">
    <location>
        <begin position="1748"/>
        <end position="1788"/>
    </location>
</feature>
<dbReference type="PANTHER" id="PTHR13723:SF281">
    <property type="entry name" value="PAPILIN"/>
    <property type="match status" value="1"/>
</dbReference>
<keyword evidence="9" id="KW-0732">Signal</keyword>
<dbReference type="CDD" id="cd00109">
    <property type="entry name" value="Kunitz-type"/>
    <property type="match status" value="3"/>
</dbReference>
<dbReference type="SUPFAM" id="SSF57362">
    <property type="entry name" value="BPTI-like"/>
    <property type="match status" value="4"/>
</dbReference>
<dbReference type="InterPro" id="IPR013783">
    <property type="entry name" value="Ig-like_fold"/>
</dbReference>
<evidence type="ECO:0000256" key="14">
    <source>
        <dbReference type="ARBA" id="ARBA00023180"/>
    </source>
</evidence>
<dbReference type="Pfam" id="PF13927">
    <property type="entry name" value="Ig_3"/>
    <property type="match status" value="2"/>
</dbReference>
<dbReference type="InterPro" id="IPR013098">
    <property type="entry name" value="Ig_I-set"/>
</dbReference>
<dbReference type="GO" id="GO:0005576">
    <property type="term" value="C:extracellular region"/>
    <property type="evidence" value="ECO:0007669"/>
    <property type="project" value="UniProtKB-SubCell"/>
</dbReference>
<dbReference type="Gene3D" id="2.20.100.10">
    <property type="entry name" value="Thrombospondin type-1 (TSP1) repeat"/>
    <property type="match status" value="6"/>
</dbReference>
<feature type="domain" description="BPTI/Kunitz inhibitor" evidence="18">
    <location>
        <begin position="1254"/>
        <end position="1304"/>
    </location>
</feature>
<keyword evidence="10" id="KW-0677">Repeat</keyword>
<dbReference type="GO" id="GO:0023052">
    <property type="term" value="P:signaling"/>
    <property type="evidence" value="ECO:0007669"/>
    <property type="project" value="InterPro"/>
</dbReference>
<dbReference type="PRINTS" id="PR01857">
    <property type="entry name" value="ADAMTSFAMILY"/>
</dbReference>
<dbReference type="InterPro" id="IPR003598">
    <property type="entry name" value="Ig_sub2"/>
</dbReference>
<feature type="domain" description="BPTI/Kunitz inhibitor" evidence="18">
    <location>
        <begin position="1089"/>
        <end position="1139"/>
    </location>
</feature>
<dbReference type="InterPro" id="IPR010294">
    <property type="entry name" value="ADAMTS_spacer1"/>
</dbReference>
<feature type="domain" description="Ig-like" evidence="19">
    <location>
        <begin position="1658"/>
        <end position="1742"/>
    </location>
</feature>
<dbReference type="Gene3D" id="4.10.410.10">
    <property type="entry name" value="Pancreatic trypsin inhibitor Kunitz domain"/>
    <property type="match status" value="4"/>
</dbReference>
<dbReference type="eggNOG" id="KOG4475">
    <property type="taxonomic scope" value="Eukaryota"/>
</dbReference>
<dbReference type="InterPro" id="IPR036880">
    <property type="entry name" value="Kunitz_BPTI_sf"/>
</dbReference>
<dbReference type="InParanoid" id="C3Z3R3"/>
<dbReference type="FunFam" id="2.60.40.10:FF:000032">
    <property type="entry name" value="palladin isoform X1"/>
    <property type="match status" value="1"/>
</dbReference>
<keyword evidence="12" id="KW-0472">Membrane</keyword>
<keyword evidence="8" id="KW-0812">Transmembrane</keyword>
<dbReference type="InterPro" id="IPR010909">
    <property type="entry name" value="PLAC"/>
</dbReference>
<evidence type="ECO:0000256" key="12">
    <source>
        <dbReference type="ARBA" id="ARBA00023136"/>
    </source>
</evidence>
<dbReference type="PROSITE" id="PS50900">
    <property type="entry name" value="PLAC"/>
    <property type="match status" value="1"/>
</dbReference>
<evidence type="ECO:0000259" key="18">
    <source>
        <dbReference type="PROSITE" id="PS50279"/>
    </source>
</evidence>
<dbReference type="PROSITE" id="PS50835">
    <property type="entry name" value="IG_LIKE"/>
    <property type="match status" value="3"/>
</dbReference>
<dbReference type="FunFam" id="2.20.100.10:FF:000005">
    <property type="entry name" value="ADAM metallopeptidase with thrombospondin type 1 motif 9"/>
    <property type="match status" value="2"/>
</dbReference>
<dbReference type="InterPro" id="IPR005026">
    <property type="entry name" value="SAPAP"/>
</dbReference>
<evidence type="ECO:0000256" key="8">
    <source>
        <dbReference type="ARBA" id="ARBA00022692"/>
    </source>
</evidence>
<dbReference type="Gene3D" id="2.60.40.10">
    <property type="entry name" value="Immunoglobulins"/>
    <property type="match status" value="3"/>
</dbReference>
<dbReference type="Pfam" id="PF05986">
    <property type="entry name" value="ADAMTS_spacer1"/>
    <property type="match status" value="1"/>
</dbReference>
<keyword evidence="7" id="KW-0964">Secreted</keyword>
<dbReference type="EMBL" id="GG666577">
    <property type="protein sequence ID" value="EEN52827.1"/>
    <property type="molecule type" value="Genomic_DNA"/>
</dbReference>
<evidence type="ECO:0000256" key="15">
    <source>
        <dbReference type="ARBA" id="ARBA00023319"/>
    </source>
</evidence>
<sequence length="1798" mass="197953">MGFMNVTKHGLGLVLLASVGALSVLYVSWKCTQGEKKDRKGKGGAKKEEEVDAALKLDDVATGDAIAAKVQDSPVASNQTYATEPFCGPAAFLRRVQEERERLTGRCADAEMYQHWNLPSAVLERVRSAIGQSILITTNKKSTMATFEELCRVAMDCGQCGRCDSFASKLWQDNTGVQVLWSAEWVPYAQQESRYCGQLSGYCMHGWSPDEKEEAELWCHRRRRRVEPVGRVGTVLQDLWWRGVLPGETLSGHQVVTAAGTPGRLSVRVEVGLHLSDDASSAASSRSPRPPTLPRRLAPCWSTPRARCSGSALSPTSLNGSRLPLSRPLNLTHPSRTTRCHGGMDCPEGSKDFRAEQCSQYDDVAFEGRFFTWIPYLGAPNRCELNCMPKGENFYYRHEQKVVDGTKCDLDSLDVCVDGICKGVGCDYMLGSNAQEDKCRECGGDGGSCKAVKGLFSIRNLPVGYNQFLVIPATATNIRIEELKASDNFLAVRNASGHYYINGGWHIDYAQPFTVAGTIVHYERKTEAYRDPEVIRALGPITEPLYIDLITQEKNHGVKYEYYIPHDIQDPTQGNFTWIYGSWGECSTSCGGGYQLRSVSCSRGNEIAFDYQCPPSQQPPNNRTCNSQPCPPRWYIGDWGPCSKSCEGGFQTRLVFCEQALRDGIPEHVDDGVCEESIRPKPVFKQQCNQHECPEWKVGEWSQCSRVCGIGTQTREVTCVAPNEVNRCDPESKPPTEKSCNSGPCQGVEWMVSEWTDCTDSCDEGMSSRSLYCSSRDGHLYPEEMCDAYRKPDKMRKCAASQECLPQWHASQWSKCSAECGDGVQTRMVMCAALVGNSLQLLQEEQCSQEGRFDNMRSCKVKECHAMWYAGPWSKCSQQCDGGTRRREIMCFADGALVNQSNCDAGNKPEDTGICNLIPCTQAEAPRLGTDGSGPSQVIDDCGFSEFGCCMDGYTAAEGPFKAGCPPLGCEGSEFGCCPDGERPAQGPDYHGCTDGCTDTEHGCCPDGISAATGPFNEGCPDDPYSNAIIPCEWTTFGCCPDGVTEAYGLNHQGCGEEKPCWTTEFGCCSDGDTPAGPQVEDCPEVDVCQLPRDTGPCSQWEEAWYYDANTKSCTQFWYGSCGGNGNRYKSQEECQNTCELLKVNPREVICVQPVDPGPCFGAFRNWHYDQSAQECREFVYGGCQGNQNRFSSLRDCVDLCGGDDMLMVLPVFLCRCVDDVLMVTPVYPCRCVDDVLMVTPVYPCRCVDASIICDLPRAPGSCHGSIPRWYFDREEGRCTKFLYGGCRGNENRFESFQDCQSTCGGPEVMEVTNNEVLEDVTQSPIFSDGSGSADENNPFYEYEDDLFQPVPTVVYEDTNVCNLPMKIGPCRMSKRRWYYDSFTKLCTEFIYGGCRGNANNFDTLQQCRQACGPAASAGDLTIYVTDAPPSIQGSRDDSDVELLCGSSEWGCCQDGITFALGPDKEGCRAINELGEILGPNIINTRPGSTVTLSCHAESDLPLTTTWSSRTHTDFLQSPRFRDLAGGVLEVVQVEPADSGTYTCLVTNGFSTPRTKDIQLNVLVPTVIIPDQTNYVSRVGETTRLDCRAEGTPTPQVIWEKGGVLLPGDVPRMFQLPNNSLEIEDASMSDAGEYTCTANNGVGDLQKRLVYLDVDVGLEITIRPKNATIVDGETLILICRASGTPTPQVSWLKEEGPLPEDRTQLVANGDLQISPVAMEDSGRYTCIVSNGRAAITSSAWVTVEEQQISETCVDNAELANCELIAKFGFCDNNDYYKQFCCLSCARYSRQRRKPGEVP</sequence>
<dbReference type="eggNOG" id="KOG4597">
    <property type="taxonomic scope" value="Eukaryota"/>
</dbReference>
<evidence type="ECO:0000256" key="16">
    <source>
        <dbReference type="ARBA" id="ARBA00069893"/>
    </source>
</evidence>
<dbReference type="InterPro" id="IPR036179">
    <property type="entry name" value="Ig-like_dom_sf"/>
</dbReference>
<evidence type="ECO:0000256" key="5">
    <source>
        <dbReference type="ARBA" id="ARBA00022473"/>
    </source>
</evidence>
<evidence type="ECO:0000256" key="4">
    <source>
        <dbReference type="ARBA" id="ARBA00008839"/>
    </source>
</evidence>
<dbReference type="SMART" id="SM00408">
    <property type="entry name" value="IGc2"/>
    <property type="match status" value="3"/>
</dbReference>
<evidence type="ECO:0000256" key="1">
    <source>
        <dbReference type="ARBA" id="ARBA00004167"/>
    </source>
</evidence>
<dbReference type="Pfam" id="PF03359">
    <property type="entry name" value="GKAP"/>
    <property type="match status" value="1"/>
</dbReference>
<dbReference type="InterPro" id="IPR020901">
    <property type="entry name" value="Prtase_inh_Kunz-CS"/>
</dbReference>
<dbReference type="FunFam" id="2.60.120.830:FF:000001">
    <property type="entry name" value="A disintegrin and metalloproteinase with thrombospondin motifs 1"/>
    <property type="match status" value="1"/>
</dbReference>
<dbReference type="InterPro" id="IPR007110">
    <property type="entry name" value="Ig-like_dom"/>
</dbReference>
<keyword evidence="6" id="KW-1003">Cell membrane</keyword>
<evidence type="ECO:0000256" key="17">
    <source>
        <dbReference type="SAM" id="MobiDB-lite"/>
    </source>
</evidence>
<feature type="domain" description="BPTI/Kunitz inhibitor" evidence="18">
    <location>
        <begin position="1362"/>
        <end position="1412"/>
    </location>
</feature>
<proteinExistence type="inferred from homology"/>
<dbReference type="GO" id="GO:0005886">
    <property type="term" value="C:plasma membrane"/>
    <property type="evidence" value="ECO:0007669"/>
    <property type="project" value="UniProtKB-SubCell"/>
</dbReference>
<name>C3Z3R3_BRAFL</name>
<comment type="subcellular location">
    <subcellularLocation>
        <location evidence="2">Cell membrane</location>
    </subcellularLocation>
    <subcellularLocation>
        <location evidence="1">Membrane</location>
        <topology evidence="1">Single-pass membrane protein</topology>
    </subcellularLocation>
    <subcellularLocation>
        <location evidence="3">Secreted</location>
    </subcellularLocation>
</comment>
<dbReference type="FunFam" id="4.10.410.10:FF:000020">
    <property type="entry name" value="Collagen, type VI, alpha 3"/>
    <property type="match status" value="4"/>
</dbReference>
<dbReference type="PANTHER" id="PTHR13723">
    <property type="entry name" value="ADAMTS A DISINTEGRIN AND METALLOPROTEASE WITH THROMBOSPONDIN MOTIFS PROTEASE"/>
    <property type="match status" value="1"/>
</dbReference>
<dbReference type="SUPFAM" id="SSF82895">
    <property type="entry name" value="TSP-1 type 1 repeat"/>
    <property type="match status" value="6"/>
</dbReference>
<evidence type="ECO:0000256" key="13">
    <source>
        <dbReference type="ARBA" id="ARBA00023157"/>
    </source>
</evidence>
<dbReference type="SUPFAM" id="SSF48726">
    <property type="entry name" value="Immunoglobulin"/>
    <property type="match status" value="3"/>
</dbReference>
<evidence type="ECO:0000256" key="10">
    <source>
        <dbReference type="ARBA" id="ARBA00022737"/>
    </source>
</evidence>
<keyword evidence="11" id="KW-1133">Transmembrane helix</keyword>
<dbReference type="GO" id="GO:0030198">
    <property type="term" value="P:extracellular matrix organization"/>
    <property type="evidence" value="ECO:0007669"/>
    <property type="project" value="InterPro"/>
</dbReference>
<keyword evidence="15" id="KW-0393">Immunoglobulin domain</keyword>
<dbReference type="InterPro" id="IPR013273">
    <property type="entry name" value="ADAMTS/ADAMTS-like"/>
</dbReference>
<comment type="similarity">
    <text evidence="4">Belongs to the SAPAP family.</text>
</comment>
<reference evidence="21" key="1">
    <citation type="journal article" date="2008" name="Nature">
        <title>The amphioxus genome and the evolution of the chordate karyotype.</title>
        <authorList>
            <consortium name="US DOE Joint Genome Institute (JGI-PGF)"/>
            <person name="Putnam N.H."/>
            <person name="Butts T."/>
            <person name="Ferrier D.E.K."/>
            <person name="Furlong R.F."/>
            <person name="Hellsten U."/>
            <person name="Kawashima T."/>
            <person name="Robinson-Rechavi M."/>
            <person name="Shoguchi E."/>
            <person name="Terry A."/>
            <person name="Yu J.-K."/>
            <person name="Benito-Gutierrez E.L."/>
            <person name="Dubchak I."/>
            <person name="Garcia-Fernandez J."/>
            <person name="Gibson-Brown J.J."/>
            <person name="Grigoriev I.V."/>
            <person name="Horton A.C."/>
            <person name="de Jong P.J."/>
            <person name="Jurka J."/>
            <person name="Kapitonov V.V."/>
            <person name="Kohara Y."/>
            <person name="Kuroki Y."/>
            <person name="Lindquist E."/>
            <person name="Lucas S."/>
            <person name="Osoegawa K."/>
            <person name="Pennacchio L.A."/>
            <person name="Salamov A.A."/>
            <person name="Satou Y."/>
            <person name="Sauka-Spengler T."/>
            <person name="Schmutz J."/>
            <person name="Shin-I T."/>
            <person name="Toyoda A."/>
            <person name="Bronner-Fraser M."/>
            <person name="Fujiyama A."/>
            <person name="Holland L.Z."/>
            <person name="Holland P.W.H."/>
            <person name="Satoh N."/>
            <person name="Rokhsar D.S."/>
        </authorList>
    </citation>
    <scope>NUCLEOTIDE SEQUENCE [LARGE SCALE GENOMIC DNA]</scope>
    <source>
        <strain evidence="21">S238N-H82</strain>
        <tissue evidence="21">Testes</tissue>
    </source>
</reference>
<keyword evidence="13" id="KW-1015">Disulfide bond</keyword>
<feature type="domain" description="Ig-like" evidence="19">
    <location>
        <begin position="1488"/>
        <end position="1561"/>
    </location>
</feature>
<dbReference type="SMART" id="SM00131">
    <property type="entry name" value="KU"/>
    <property type="match status" value="4"/>
</dbReference>
<dbReference type="PRINTS" id="PR00759">
    <property type="entry name" value="BASICPTASE"/>
</dbReference>
<dbReference type="Pfam" id="PF00014">
    <property type="entry name" value="Kunitz_BPTI"/>
    <property type="match status" value="4"/>
</dbReference>
<dbReference type="PROSITE" id="PS50279">
    <property type="entry name" value="BPTI_KUNITZ_2"/>
    <property type="match status" value="4"/>
</dbReference>
<dbReference type="InterPro" id="IPR050439">
    <property type="entry name" value="ADAMTS_ADAMTS-like"/>
</dbReference>
<feature type="domain" description="Ig-like" evidence="19">
    <location>
        <begin position="1565"/>
        <end position="1650"/>
    </location>
</feature>
<dbReference type="InterPro" id="IPR003599">
    <property type="entry name" value="Ig_sub"/>
</dbReference>
<dbReference type="FunFam" id="2.60.40.10:FF:000273">
    <property type="entry name" value="contactin-3 isoform X1"/>
    <property type="match status" value="1"/>
</dbReference>
<dbReference type="GO" id="GO:0004867">
    <property type="term" value="F:serine-type endopeptidase inhibitor activity"/>
    <property type="evidence" value="ECO:0007669"/>
    <property type="project" value="InterPro"/>
</dbReference>
<evidence type="ECO:0000256" key="11">
    <source>
        <dbReference type="ARBA" id="ARBA00022989"/>
    </source>
</evidence>
<feature type="domain" description="BPTI/Kunitz inhibitor" evidence="18">
    <location>
        <begin position="1151"/>
        <end position="1201"/>
    </location>
</feature>
<evidence type="ECO:0000256" key="3">
    <source>
        <dbReference type="ARBA" id="ARBA00004613"/>
    </source>
</evidence>
<gene>
    <name evidence="21" type="ORF">BRAFLDRAFT_130590</name>
</gene>
<evidence type="ECO:0000256" key="7">
    <source>
        <dbReference type="ARBA" id="ARBA00022525"/>
    </source>
</evidence>
<dbReference type="CDD" id="cd22635">
    <property type="entry name" value="Kunitz_papilin"/>
    <property type="match status" value="1"/>
</dbReference>
<dbReference type="PROSITE" id="PS00280">
    <property type="entry name" value="BPTI_KUNITZ_1"/>
    <property type="match status" value="3"/>
</dbReference>
<dbReference type="STRING" id="7739.C3Z3R3"/>
<evidence type="ECO:0000256" key="6">
    <source>
        <dbReference type="ARBA" id="ARBA00022475"/>
    </source>
</evidence>
<protein>
    <recommendedName>
        <fullName evidence="16">Cell adhesion molecule-related/down-regulated by oncogenes</fullName>
    </recommendedName>
</protein>
<evidence type="ECO:0000256" key="2">
    <source>
        <dbReference type="ARBA" id="ARBA00004236"/>
    </source>
</evidence>
<evidence type="ECO:0000259" key="19">
    <source>
        <dbReference type="PROSITE" id="PS50835"/>
    </source>
</evidence>
<dbReference type="SMART" id="SM00409">
    <property type="entry name" value="IG"/>
    <property type="match status" value="3"/>
</dbReference>
<evidence type="ECO:0000313" key="21">
    <source>
        <dbReference type="EMBL" id="EEN52827.1"/>
    </source>
</evidence>
<feature type="region of interest" description="Disordered" evidence="17">
    <location>
        <begin position="278"/>
        <end position="297"/>
    </location>
</feature>
<organism>
    <name type="scientific">Branchiostoma floridae</name>
    <name type="common">Florida lancelet</name>
    <name type="synonym">Amphioxus</name>
    <dbReference type="NCBI Taxonomy" id="7739"/>
    <lineage>
        <taxon>Eukaryota</taxon>
        <taxon>Metazoa</taxon>
        <taxon>Chordata</taxon>
        <taxon>Cephalochordata</taxon>
        <taxon>Leptocardii</taxon>
        <taxon>Amphioxiformes</taxon>
        <taxon>Branchiostomatidae</taxon>
        <taxon>Branchiostoma</taxon>
    </lineage>
</organism>
<keyword evidence="5" id="KW-0217">Developmental protein</keyword>
<dbReference type="InterPro" id="IPR002223">
    <property type="entry name" value="Kunitz_BPTI"/>
</dbReference>
<accession>C3Z3R3</accession>
<dbReference type="Pfam" id="PF07679">
    <property type="entry name" value="I-set"/>
    <property type="match status" value="1"/>
</dbReference>
<dbReference type="PROSITE" id="PS50092">
    <property type="entry name" value="TSP1"/>
    <property type="match status" value="6"/>
</dbReference>
<dbReference type="Pfam" id="PF19030">
    <property type="entry name" value="TSP1_ADAMTS"/>
    <property type="match status" value="6"/>
</dbReference>